<dbReference type="CDD" id="cd12913">
    <property type="entry name" value="PDC1_MCP_like"/>
    <property type="match status" value="1"/>
</dbReference>
<keyword evidence="2" id="KW-1185">Reference proteome</keyword>
<evidence type="ECO:0008006" key="3">
    <source>
        <dbReference type="Google" id="ProtNLM"/>
    </source>
</evidence>
<proteinExistence type="predicted"/>
<sequence length="242" mass="26597">MNPHAEKVDAEQTIAALSAWFDDRFVHLAELGEELISGLGFDEAGTLELPSAARRGMKAAAARFLAEHPVVDGCGLIFAHSALGTDSGRLEWWVREDESRFARYSFGVVPGADRYYDYEQHEWFTRSFSEGRSAAVGPFIDYLGVEMYIMTLTVPAVVGGRRVGAVGTDIQIDDLERALLPTLLACDTEIALLSRRGNVLLSNSVDYLPGDRVAVPPEGTRFEPLSEATDGVHILVREHPVY</sequence>
<dbReference type="EMBL" id="CAJVAP010000003">
    <property type="protein sequence ID" value="CAG7599973.1"/>
    <property type="molecule type" value="Genomic_DNA"/>
</dbReference>
<dbReference type="AlphaFoldDB" id="A0A916JTJ7"/>
<accession>A0A916JTJ7</accession>
<dbReference type="Proteomes" id="UP000693892">
    <property type="component" value="Unassembled WGS sequence"/>
</dbReference>
<name>A0A916JTJ7_9MICO</name>
<evidence type="ECO:0000313" key="2">
    <source>
        <dbReference type="Proteomes" id="UP000693892"/>
    </source>
</evidence>
<gene>
    <name evidence="1" type="ORF">LEUCIP111803_00345</name>
</gene>
<comment type="caution">
    <text evidence="1">The sequence shown here is derived from an EMBL/GenBank/DDBJ whole genome shotgun (WGS) entry which is preliminary data.</text>
</comment>
<reference evidence="1" key="1">
    <citation type="submission" date="2021-06" db="EMBL/GenBank/DDBJ databases">
        <authorList>
            <person name="Criscuolo A."/>
        </authorList>
    </citation>
    <scope>NUCLEOTIDE SEQUENCE</scope>
    <source>
        <strain evidence="1">CIP111803</strain>
    </source>
</reference>
<evidence type="ECO:0000313" key="1">
    <source>
        <dbReference type="EMBL" id="CAG7599973.1"/>
    </source>
</evidence>
<organism evidence="1 2">
    <name type="scientific">Leucobacter soli</name>
    <dbReference type="NCBI Taxonomy" id="2812850"/>
    <lineage>
        <taxon>Bacteria</taxon>
        <taxon>Bacillati</taxon>
        <taxon>Actinomycetota</taxon>
        <taxon>Actinomycetes</taxon>
        <taxon>Micrococcales</taxon>
        <taxon>Microbacteriaceae</taxon>
        <taxon>Leucobacter</taxon>
    </lineage>
</organism>
<protein>
    <recommendedName>
        <fullName evidence="3">Cache domain-containing protein</fullName>
    </recommendedName>
</protein>
<dbReference type="RefSeq" id="WP_218113995.1">
    <property type="nucleotide sequence ID" value="NZ_CAJVAP010000003.1"/>
</dbReference>